<evidence type="ECO:0000256" key="1">
    <source>
        <dbReference type="SAM" id="SignalP"/>
    </source>
</evidence>
<keyword evidence="2" id="KW-0449">Lipoprotein</keyword>
<reference evidence="3" key="1">
    <citation type="journal article" date="2019" name="Int. J. Syst. Evol. Microbiol.">
        <title>The Global Catalogue of Microorganisms (GCM) 10K type strain sequencing project: providing services to taxonomists for standard genome sequencing and annotation.</title>
        <authorList>
            <consortium name="The Broad Institute Genomics Platform"/>
            <consortium name="The Broad Institute Genome Sequencing Center for Infectious Disease"/>
            <person name="Wu L."/>
            <person name="Ma J."/>
        </authorList>
    </citation>
    <scope>NUCLEOTIDE SEQUENCE [LARGE SCALE GENOMIC DNA]</scope>
    <source>
        <strain evidence="3">CECT 7956</strain>
    </source>
</reference>
<dbReference type="Proteomes" id="UP001595616">
    <property type="component" value="Unassembled WGS sequence"/>
</dbReference>
<proteinExistence type="predicted"/>
<keyword evidence="3" id="KW-1185">Reference proteome</keyword>
<evidence type="ECO:0000313" key="3">
    <source>
        <dbReference type="Proteomes" id="UP001595616"/>
    </source>
</evidence>
<dbReference type="Pfam" id="PF25594">
    <property type="entry name" value="GldB_lipo"/>
    <property type="match status" value="1"/>
</dbReference>
<feature type="signal peptide" evidence="1">
    <location>
        <begin position="1"/>
        <end position="19"/>
    </location>
</feature>
<comment type="caution">
    <text evidence="2">The sequence shown here is derived from an EMBL/GenBank/DDBJ whole genome shotgun (WGS) entry which is preliminary data.</text>
</comment>
<evidence type="ECO:0000313" key="2">
    <source>
        <dbReference type="EMBL" id="MFC3811499.1"/>
    </source>
</evidence>
<organism evidence="2 3">
    <name type="scientific">Lacihabitans lacunae</name>
    <dbReference type="NCBI Taxonomy" id="1028214"/>
    <lineage>
        <taxon>Bacteria</taxon>
        <taxon>Pseudomonadati</taxon>
        <taxon>Bacteroidota</taxon>
        <taxon>Cytophagia</taxon>
        <taxon>Cytophagales</taxon>
        <taxon>Leadbetterellaceae</taxon>
        <taxon>Lacihabitans</taxon>
    </lineage>
</organism>
<dbReference type="InterPro" id="IPR019853">
    <property type="entry name" value="GldB-like"/>
</dbReference>
<dbReference type="PROSITE" id="PS51257">
    <property type="entry name" value="PROKAR_LIPOPROTEIN"/>
    <property type="match status" value="1"/>
</dbReference>
<dbReference type="RefSeq" id="WP_379838337.1">
    <property type="nucleotide sequence ID" value="NZ_JBHRYQ010000001.1"/>
</dbReference>
<feature type="chain" id="PRO_5046398600" evidence="1">
    <location>
        <begin position="20"/>
        <end position="324"/>
    </location>
</feature>
<name>A0ABV7YWA9_9BACT</name>
<gene>
    <name evidence="2" type="ORF">ACFOOI_12610</name>
</gene>
<accession>A0ABV7YWA9</accession>
<sequence length="324" mass="37489">MRLYFLVLIVSLAGLSACNSDNVSDIPVTVEIDRFEQKLMAVKDKEELTKLLKENEVYVKSLYRAFPEDTAFVSHIYGLVKHPETRKLYEQGQQVFGDLSELKAQFGTAFKHIKHYYPEFKEPRIMTTFTGLENDMFVSDTLIIVALEAFIGPKALYRPDQPDYILRRYSPEYLVPTIIRFLSNSYNKVSTSDQSFMADMIFFGKSLEFTKTMMPDTPDSLIVGYPEKVLQDTWNAQDLIWAHLVEKNLLYTENVGVKEKYFGERPAVVEIGPECPGRVGQWLGWRIVKKYRTENTNATFQELMANENALQIFNESKYRGQLED</sequence>
<keyword evidence="1" id="KW-0732">Signal</keyword>
<protein>
    <submittedName>
        <fullName evidence="2">Gliding motility lipoprotein GldB</fullName>
    </submittedName>
</protein>
<dbReference type="EMBL" id="JBHRYQ010000001">
    <property type="protein sequence ID" value="MFC3811499.1"/>
    <property type="molecule type" value="Genomic_DNA"/>
</dbReference>